<dbReference type="InterPro" id="IPR001173">
    <property type="entry name" value="Glyco_trans_2-like"/>
</dbReference>
<feature type="domain" description="Glycosyltransferase 2-like" evidence="2">
    <location>
        <begin position="91"/>
        <end position="167"/>
    </location>
</feature>
<evidence type="ECO:0000259" key="2">
    <source>
        <dbReference type="Pfam" id="PF00535"/>
    </source>
</evidence>
<reference evidence="3" key="1">
    <citation type="submission" date="2022-09" db="EMBL/GenBank/DDBJ databases">
        <title>Diverse halophilic archaea isolated from saline environments.</title>
        <authorList>
            <person name="Cui H.-L."/>
        </authorList>
    </citation>
    <scope>NUCLEOTIDE SEQUENCE</scope>
    <source>
        <strain evidence="3">ZS-35-S2</strain>
    </source>
</reference>
<dbReference type="PANTHER" id="PTHR48090">
    <property type="entry name" value="UNDECAPRENYL-PHOSPHATE 4-DEOXY-4-FORMAMIDO-L-ARABINOSE TRANSFERASE-RELATED"/>
    <property type="match status" value="1"/>
</dbReference>
<feature type="transmembrane region" description="Helical" evidence="1">
    <location>
        <begin position="284"/>
        <end position="309"/>
    </location>
</feature>
<dbReference type="Proteomes" id="UP001057580">
    <property type="component" value="Chromosome"/>
</dbReference>
<dbReference type="RefSeq" id="WP_260593262.1">
    <property type="nucleotide sequence ID" value="NZ_CP104003.1"/>
</dbReference>
<feature type="domain" description="Glycosyltransferase 2-like" evidence="2">
    <location>
        <begin position="9"/>
        <end position="55"/>
    </location>
</feature>
<dbReference type="AlphaFoldDB" id="A0A9E7R2W1"/>
<organism evidence="3 4">
    <name type="scientific">Salinirubellus salinus</name>
    <dbReference type="NCBI Taxonomy" id="1364945"/>
    <lineage>
        <taxon>Archaea</taxon>
        <taxon>Methanobacteriati</taxon>
        <taxon>Methanobacteriota</taxon>
        <taxon>Stenosarchaea group</taxon>
        <taxon>Halobacteria</taxon>
        <taxon>Halobacteriales</taxon>
        <taxon>Natronomonadaceae</taxon>
        <taxon>Salinirubellus</taxon>
    </lineage>
</organism>
<dbReference type="SUPFAM" id="SSF53448">
    <property type="entry name" value="Nucleotide-diphospho-sugar transferases"/>
    <property type="match status" value="1"/>
</dbReference>
<dbReference type="Pfam" id="PF00535">
    <property type="entry name" value="Glycos_transf_2"/>
    <property type="match status" value="2"/>
</dbReference>
<evidence type="ECO:0000313" key="4">
    <source>
        <dbReference type="Proteomes" id="UP001057580"/>
    </source>
</evidence>
<evidence type="ECO:0000256" key="1">
    <source>
        <dbReference type="SAM" id="Phobius"/>
    </source>
</evidence>
<dbReference type="Gene3D" id="3.90.550.10">
    <property type="entry name" value="Spore Coat Polysaccharide Biosynthesis Protein SpsA, Chain A"/>
    <property type="match status" value="1"/>
</dbReference>
<keyword evidence="4" id="KW-1185">Reference proteome</keyword>
<feature type="transmembrane region" description="Helical" evidence="1">
    <location>
        <begin position="315"/>
        <end position="338"/>
    </location>
</feature>
<name>A0A9E7R2W1_9EURY</name>
<dbReference type="EMBL" id="CP104003">
    <property type="protein sequence ID" value="UWM54264.1"/>
    <property type="molecule type" value="Genomic_DNA"/>
</dbReference>
<keyword evidence="1" id="KW-0472">Membrane</keyword>
<proteinExistence type="predicted"/>
<dbReference type="InterPro" id="IPR029044">
    <property type="entry name" value="Nucleotide-diphossugar_trans"/>
</dbReference>
<keyword evidence="1" id="KW-1133">Transmembrane helix</keyword>
<accession>A0A9E7R2W1</accession>
<evidence type="ECO:0000313" key="3">
    <source>
        <dbReference type="EMBL" id="UWM54264.1"/>
    </source>
</evidence>
<keyword evidence="1" id="KW-0812">Transmembrane</keyword>
<dbReference type="PANTHER" id="PTHR48090:SF7">
    <property type="entry name" value="RFBJ PROTEIN"/>
    <property type="match status" value="1"/>
</dbReference>
<sequence>MYEGQTVGVVVTAYNEEGLVGRVIETMPEFVDRVYAIDDGSTDGTWNEILEHADDVEVEGVETPSTDDPVPVPTTGEGMVTDGSGYATSVPFVLGIKHARNRGYGATVKTGYRHAHGDRMDVVAVMNGDGQMAPEELHRIIDPVVDGRADYAKGDRMRTRDTREGMSGFRFVGNAALTIMTKFASGYWKMNDSQNGYTAVSLETLERIPYESLYDEYGFLNDTLTTLNIHGMRVANVPHRAVYGEERSSIRLRRFVPRVSALLARNFVRRLKARYLVLDFHPAVLCYLFGTVGLLATLLATVAAVALPLTLVEGFFAAVLTTVLFVAAGTVLSVGIAFDVEQNHPLELVLTE</sequence>
<dbReference type="KEGG" id="ssai:N0B31_19375"/>
<gene>
    <name evidence="3" type="ORF">N0B31_19375</name>
</gene>
<dbReference type="InterPro" id="IPR050256">
    <property type="entry name" value="Glycosyltransferase_2"/>
</dbReference>
<dbReference type="CDD" id="cd04179">
    <property type="entry name" value="DPM_DPG-synthase_like"/>
    <property type="match status" value="1"/>
</dbReference>
<dbReference type="GeneID" id="74944631"/>
<protein>
    <submittedName>
        <fullName evidence="3">Glycosyltransferase family 2 protein</fullName>
    </submittedName>
</protein>